<comment type="caution">
    <text evidence="1">The sequence shown here is derived from an EMBL/GenBank/DDBJ whole genome shotgun (WGS) entry which is preliminary data.</text>
</comment>
<name>A0A844QMT5_9HYPH</name>
<gene>
    <name evidence="1" type="ORF">GN330_18600</name>
</gene>
<accession>A0A844QMT5</accession>
<dbReference type="SUPFAM" id="SSF54637">
    <property type="entry name" value="Thioesterase/thiol ester dehydrase-isomerase"/>
    <property type="match status" value="1"/>
</dbReference>
<keyword evidence="2" id="KW-1185">Reference proteome</keyword>
<organism evidence="1 2">
    <name type="scientific">Nitratireductor arenosus</name>
    <dbReference type="NCBI Taxonomy" id="2682096"/>
    <lineage>
        <taxon>Bacteria</taxon>
        <taxon>Pseudomonadati</taxon>
        <taxon>Pseudomonadota</taxon>
        <taxon>Alphaproteobacteria</taxon>
        <taxon>Hyphomicrobiales</taxon>
        <taxon>Phyllobacteriaceae</taxon>
        <taxon>Nitratireductor</taxon>
    </lineage>
</organism>
<evidence type="ECO:0000313" key="2">
    <source>
        <dbReference type="Proteomes" id="UP000463224"/>
    </source>
</evidence>
<dbReference type="EMBL" id="WPHG01000004">
    <property type="protein sequence ID" value="MVA99260.1"/>
    <property type="molecule type" value="Genomic_DNA"/>
</dbReference>
<reference evidence="1 2" key="1">
    <citation type="submission" date="2019-12" db="EMBL/GenBank/DDBJ databases">
        <title>Nitratireductor arenosus sp. nov., Isolated from sea sand, Jeju island, South Korea.</title>
        <authorList>
            <person name="Kim W."/>
        </authorList>
    </citation>
    <scope>NUCLEOTIDE SEQUENCE [LARGE SCALE GENOMIC DNA]</scope>
    <source>
        <strain evidence="1 2">CAU 1489</strain>
    </source>
</reference>
<evidence type="ECO:0000313" key="1">
    <source>
        <dbReference type="EMBL" id="MVA99260.1"/>
    </source>
</evidence>
<dbReference type="Pfam" id="PF13279">
    <property type="entry name" value="4HBT_2"/>
    <property type="match status" value="1"/>
</dbReference>
<dbReference type="RefSeq" id="WP_156714199.1">
    <property type="nucleotide sequence ID" value="NZ_WPHG01000004.1"/>
</dbReference>
<protein>
    <submittedName>
        <fullName evidence="1">Acyl-CoA thioesterase</fullName>
    </submittedName>
</protein>
<dbReference type="Gene3D" id="3.10.129.10">
    <property type="entry name" value="Hotdog Thioesterase"/>
    <property type="match status" value="1"/>
</dbReference>
<dbReference type="AlphaFoldDB" id="A0A844QMT5"/>
<dbReference type="Proteomes" id="UP000463224">
    <property type="component" value="Unassembled WGS sequence"/>
</dbReference>
<sequence>MPDPAFTARFQISFGDCDPAGIVFYPNFYRWFDATCHAWFRAAAGSHARLCERLGTVGVGLVDSGASFRSPATEGDVLDMALHIEAWNRKTLRLGYRGTVGGRLVVEGFEVRAVFVHADGRMRAGETAPLRALLEGTGDNG</sequence>
<dbReference type="CDD" id="cd00586">
    <property type="entry name" value="4HBT"/>
    <property type="match status" value="1"/>
</dbReference>
<dbReference type="InterPro" id="IPR029069">
    <property type="entry name" value="HotDog_dom_sf"/>
</dbReference>
<proteinExistence type="predicted"/>